<dbReference type="Pfam" id="PF01565">
    <property type="entry name" value="FAD_binding_4"/>
    <property type="match status" value="1"/>
</dbReference>
<evidence type="ECO:0000256" key="2">
    <source>
        <dbReference type="ARBA" id="ARBA00022630"/>
    </source>
</evidence>
<dbReference type="EMBL" id="JAPQKT010000004">
    <property type="protein sequence ID" value="KAJ5233226.1"/>
    <property type="molecule type" value="Genomic_DNA"/>
</dbReference>
<dbReference type="InterPro" id="IPR016166">
    <property type="entry name" value="FAD-bd_PCMH"/>
</dbReference>
<dbReference type="PANTHER" id="PTHR42973">
    <property type="entry name" value="BINDING OXIDOREDUCTASE, PUTATIVE (AFU_ORTHOLOGUE AFUA_1G17690)-RELATED"/>
    <property type="match status" value="1"/>
</dbReference>
<dbReference type="InterPro" id="IPR012951">
    <property type="entry name" value="BBE"/>
</dbReference>
<dbReference type="AlphaFoldDB" id="A0A9W9TNN2"/>
<accession>A0A9W9TNN2</accession>
<evidence type="ECO:0000256" key="4">
    <source>
        <dbReference type="ARBA" id="ARBA00023002"/>
    </source>
</evidence>
<evidence type="ECO:0000256" key="1">
    <source>
        <dbReference type="ARBA" id="ARBA00005466"/>
    </source>
</evidence>
<dbReference type="InterPro" id="IPR016169">
    <property type="entry name" value="FAD-bd_PCMH_sub2"/>
</dbReference>
<dbReference type="RefSeq" id="XP_056500726.1">
    <property type="nucleotide sequence ID" value="XM_056643912.1"/>
</dbReference>
<dbReference type="GeneID" id="81383079"/>
<dbReference type="InterPro" id="IPR006094">
    <property type="entry name" value="Oxid_FAD_bind_N"/>
</dbReference>
<name>A0A9W9TNN2_PENCI</name>
<dbReference type="InterPro" id="IPR050416">
    <property type="entry name" value="FAD-linked_Oxidoreductase"/>
</dbReference>
<sequence length="449" mass="49856">MDELRHFLATNPQIRHVIPESSDFAALREQFVIQETRTPSIIVCPSTIEEISSLVKVLTASKLPFTVRAGGHDMFGRTQVEDAVTIDVRGINHVEVNKSSHTARVGGGVITMNLLQELQKHEVTTPHPVTPSVGYTGWATHGGYGLLSSHYGLGVDQIVGARVVDAQGNIRDADENMLTTIRGGGGSVALIYELTIKVYPSKKILAGFIIYGSEDLTSTARLYHENYRKLKKESIPPALGLYQTVIHVPEGKSFATVLIWSSDDLVEGQKWVDKIVSLAPVAANTVVETTILEFNEGTAELIEKTTYASIFCPGVYELTPEVVDVISSYIENKPNHPGFTFGVHELRSEAPRECEKSIFNARDPHFFIEIIPMSTSKEIFDELSVWAQRFNNALAKTDPANIYPISYVPLTPNEGLDFKVIYGNRYETLKRAKEQYDPDNVFKYALVQL</sequence>
<dbReference type="GO" id="GO:0016491">
    <property type="term" value="F:oxidoreductase activity"/>
    <property type="evidence" value="ECO:0007669"/>
    <property type="project" value="UniProtKB-KW"/>
</dbReference>
<keyword evidence="7" id="KW-1185">Reference proteome</keyword>
<feature type="domain" description="FAD-binding PCMH-type" evidence="5">
    <location>
        <begin position="35"/>
        <end position="201"/>
    </location>
</feature>
<evidence type="ECO:0000313" key="7">
    <source>
        <dbReference type="Proteomes" id="UP001147733"/>
    </source>
</evidence>
<evidence type="ECO:0000313" key="6">
    <source>
        <dbReference type="EMBL" id="KAJ5233226.1"/>
    </source>
</evidence>
<dbReference type="Gene3D" id="3.30.465.10">
    <property type="match status" value="1"/>
</dbReference>
<dbReference type="OrthoDB" id="415825at2759"/>
<dbReference type="Gene3D" id="3.40.462.20">
    <property type="match status" value="1"/>
</dbReference>
<gene>
    <name evidence="6" type="ORF">N7469_004992</name>
</gene>
<dbReference type="Gene3D" id="3.30.43.10">
    <property type="entry name" value="Uridine Diphospho-n-acetylenolpyruvylglucosamine Reductase, domain 2"/>
    <property type="match status" value="1"/>
</dbReference>
<evidence type="ECO:0000259" key="5">
    <source>
        <dbReference type="PROSITE" id="PS51387"/>
    </source>
</evidence>
<comment type="caution">
    <text evidence="6">The sequence shown here is derived from an EMBL/GenBank/DDBJ whole genome shotgun (WGS) entry which is preliminary data.</text>
</comment>
<dbReference type="PROSITE" id="PS51387">
    <property type="entry name" value="FAD_PCMH"/>
    <property type="match status" value="1"/>
</dbReference>
<dbReference type="PANTHER" id="PTHR42973:SF7">
    <property type="entry name" value="FAD-BINDING PCMH-TYPE DOMAIN-CONTAINING PROTEIN"/>
    <property type="match status" value="1"/>
</dbReference>
<keyword evidence="2" id="KW-0285">Flavoprotein</keyword>
<keyword evidence="3" id="KW-0274">FAD</keyword>
<organism evidence="6 7">
    <name type="scientific">Penicillium citrinum</name>
    <dbReference type="NCBI Taxonomy" id="5077"/>
    <lineage>
        <taxon>Eukaryota</taxon>
        <taxon>Fungi</taxon>
        <taxon>Dikarya</taxon>
        <taxon>Ascomycota</taxon>
        <taxon>Pezizomycotina</taxon>
        <taxon>Eurotiomycetes</taxon>
        <taxon>Eurotiomycetidae</taxon>
        <taxon>Eurotiales</taxon>
        <taxon>Aspergillaceae</taxon>
        <taxon>Penicillium</taxon>
    </lineage>
</organism>
<protein>
    <recommendedName>
        <fullName evidence="5">FAD-binding PCMH-type domain-containing protein</fullName>
    </recommendedName>
</protein>
<dbReference type="Pfam" id="PF08031">
    <property type="entry name" value="BBE"/>
    <property type="match status" value="1"/>
</dbReference>
<evidence type="ECO:0000256" key="3">
    <source>
        <dbReference type="ARBA" id="ARBA00022827"/>
    </source>
</evidence>
<reference evidence="6" key="2">
    <citation type="journal article" date="2023" name="IMA Fungus">
        <title>Comparative genomic study of the Penicillium genus elucidates a diverse pangenome and 15 lateral gene transfer events.</title>
        <authorList>
            <person name="Petersen C."/>
            <person name="Sorensen T."/>
            <person name="Nielsen M.R."/>
            <person name="Sondergaard T.E."/>
            <person name="Sorensen J.L."/>
            <person name="Fitzpatrick D.A."/>
            <person name="Frisvad J.C."/>
            <person name="Nielsen K.L."/>
        </authorList>
    </citation>
    <scope>NUCLEOTIDE SEQUENCE</scope>
    <source>
        <strain evidence="6">IBT 23319</strain>
    </source>
</reference>
<dbReference type="InterPro" id="IPR036318">
    <property type="entry name" value="FAD-bd_PCMH-like_sf"/>
</dbReference>
<dbReference type="Proteomes" id="UP001147733">
    <property type="component" value="Unassembled WGS sequence"/>
</dbReference>
<dbReference type="InterPro" id="IPR016167">
    <property type="entry name" value="FAD-bd_PCMH_sub1"/>
</dbReference>
<reference evidence="6" key="1">
    <citation type="submission" date="2022-11" db="EMBL/GenBank/DDBJ databases">
        <authorList>
            <person name="Petersen C."/>
        </authorList>
    </citation>
    <scope>NUCLEOTIDE SEQUENCE</scope>
    <source>
        <strain evidence="6">IBT 23319</strain>
    </source>
</reference>
<keyword evidence="4" id="KW-0560">Oxidoreductase</keyword>
<comment type="similarity">
    <text evidence="1">Belongs to the oxygen-dependent FAD-linked oxidoreductase family.</text>
</comment>
<dbReference type="SUPFAM" id="SSF56176">
    <property type="entry name" value="FAD-binding/transporter-associated domain-like"/>
    <property type="match status" value="1"/>
</dbReference>
<proteinExistence type="inferred from homology"/>
<dbReference type="GO" id="GO:0071949">
    <property type="term" value="F:FAD binding"/>
    <property type="evidence" value="ECO:0007669"/>
    <property type="project" value="InterPro"/>
</dbReference>